<accession>A0A091DTA8</accession>
<evidence type="ECO:0000313" key="2">
    <source>
        <dbReference type="EMBL" id="KFO26031.1"/>
    </source>
</evidence>
<feature type="compositionally biased region" description="Basic and acidic residues" evidence="1">
    <location>
        <begin position="56"/>
        <end position="72"/>
    </location>
</feature>
<protein>
    <submittedName>
        <fullName evidence="2">Uncharacterized protein</fullName>
    </submittedName>
</protein>
<keyword evidence="3" id="KW-1185">Reference proteome</keyword>
<reference evidence="2 3" key="1">
    <citation type="submission" date="2013-11" db="EMBL/GenBank/DDBJ databases">
        <title>The Damaraland mole rat (Fukomys damarensis) genome and evolution of African mole rats.</title>
        <authorList>
            <person name="Gladyshev V.N."/>
            <person name="Fang X."/>
        </authorList>
    </citation>
    <scope>NUCLEOTIDE SEQUENCE [LARGE SCALE GENOMIC DNA]</scope>
    <source>
        <tissue evidence="2">Liver</tissue>
    </source>
</reference>
<sequence length="100" mass="11153">MGTCSRNVKSSTLRQVRELNVGLAARIQPESQEEEEKEDEEVVLEQKEEEEEKGEEEGRRRGKAEEGRRRGDNPTVDSSSACMRHLPSLPAACTVDLSPA</sequence>
<dbReference type="Proteomes" id="UP000028990">
    <property type="component" value="Unassembled WGS sequence"/>
</dbReference>
<feature type="region of interest" description="Disordered" evidence="1">
    <location>
        <begin position="24"/>
        <end position="100"/>
    </location>
</feature>
<dbReference type="EMBL" id="KN123265">
    <property type="protein sequence ID" value="KFO26031.1"/>
    <property type="molecule type" value="Genomic_DNA"/>
</dbReference>
<dbReference type="AlphaFoldDB" id="A0A091DTA8"/>
<proteinExistence type="predicted"/>
<evidence type="ECO:0000313" key="3">
    <source>
        <dbReference type="Proteomes" id="UP000028990"/>
    </source>
</evidence>
<organism evidence="2 3">
    <name type="scientific">Fukomys damarensis</name>
    <name type="common">Damaraland mole rat</name>
    <name type="synonym">Cryptomys damarensis</name>
    <dbReference type="NCBI Taxonomy" id="885580"/>
    <lineage>
        <taxon>Eukaryota</taxon>
        <taxon>Metazoa</taxon>
        <taxon>Chordata</taxon>
        <taxon>Craniata</taxon>
        <taxon>Vertebrata</taxon>
        <taxon>Euteleostomi</taxon>
        <taxon>Mammalia</taxon>
        <taxon>Eutheria</taxon>
        <taxon>Euarchontoglires</taxon>
        <taxon>Glires</taxon>
        <taxon>Rodentia</taxon>
        <taxon>Hystricomorpha</taxon>
        <taxon>Bathyergidae</taxon>
        <taxon>Fukomys</taxon>
    </lineage>
</organism>
<gene>
    <name evidence="2" type="ORF">H920_12592</name>
</gene>
<evidence type="ECO:0000256" key="1">
    <source>
        <dbReference type="SAM" id="MobiDB-lite"/>
    </source>
</evidence>
<feature type="compositionally biased region" description="Acidic residues" evidence="1">
    <location>
        <begin position="31"/>
        <end position="55"/>
    </location>
</feature>
<name>A0A091DTA8_FUKDA</name>